<accession>A0A161XL29</accession>
<comment type="caution">
    <text evidence="1">The sequence shown here is derived from an EMBL/GenBank/DDBJ whole genome shotgun (WGS) entry which is preliminary data.</text>
</comment>
<dbReference type="EMBL" id="LWAJ01000177">
    <property type="protein sequence ID" value="KZL49354.1"/>
    <property type="molecule type" value="Genomic_DNA"/>
</dbReference>
<proteinExistence type="predicted"/>
<protein>
    <submittedName>
        <fullName evidence="1">Uncharacterized protein</fullName>
    </submittedName>
</protein>
<evidence type="ECO:0000313" key="2">
    <source>
        <dbReference type="Proteomes" id="UP000076555"/>
    </source>
</evidence>
<dbReference type="AlphaFoldDB" id="A0A161XL29"/>
<reference evidence="1 2" key="1">
    <citation type="submission" date="2016-04" db="EMBL/GenBank/DDBJ databases">
        <title>Draft Genome Assembly of the Bloom-forming Cyanobacterium Nodularia spumigena Strain CENA596 in Shrimp Production Ponds.</title>
        <authorList>
            <person name="Popin R.V."/>
            <person name="Rigonato J."/>
            <person name="Abreu V.A."/>
            <person name="Andreote A.P."/>
            <person name="Silveira S.B."/>
            <person name="Odebrecht C."/>
            <person name="Fiore M.F."/>
        </authorList>
    </citation>
    <scope>NUCLEOTIDE SEQUENCE [LARGE SCALE GENOMIC DNA]</scope>
    <source>
        <strain evidence="1 2">CENA596</strain>
    </source>
</reference>
<name>A0A161XL29_NODSP</name>
<dbReference type="RefSeq" id="WP_063873151.1">
    <property type="nucleotide sequence ID" value="NZ_CAWMRI010000177.1"/>
</dbReference>
<dbReference type="Proteomes" id="UP000076555">
    <property type="component" value="Unassembled WGS sequence"/>
</dbReference>
<organism evidence="1 2">
    <name type="scientific">Nodularia spumigena CENA596</name>
    <dbReference type="NCBI Taxonomy" id="1819295"/>
    <lineage>
        <taxon>Bacteria</taxon>
        <taxon>Bacillati</taxon>
        <taxon>Cyanobacteriota</taxon>
        <taxon>Cyanophyceae</taxon>
        <taxon>Nostocales</taxon>
        <taxon>Nodulariaceae</taxon>
        <taxon>Nodularia</taxon>
    </lineage>
</organism>
<dbReference type="OrthoDB" id="517919at2"/>
<evidence type="ECO:0000313" key="1">
    <source>
        <dbReference type="EMBL" id="KZL49354.1"/>
    </source>
</evidence>
<gene>
    <name evidence="1" type="ORF">A2T98_13120</name>
</gene>
<sequence>MFADLERYKSLERDYLIASTVNQFSGLVYVPGLPYISFQDDLQTAGAVTINVDNATCTLQGANTYPAYFIPGYLAESGNLANKFSSIDLGTTTLIDLFSKEVLITHINANYWYPNNYPDASWGRPRQSPFQQSFCFHIGSSKTYAATGDYSQYTESGLFLLNMVEVYKLVPNTFNNNVNVRVTSSSMTYEPPNTNIPGGIQSLPKNTVINYVKRFPNRLI</sequence>